<feature type="region of interest" description="Disordered" evidence="5">
    <location>
        <begin position="249"/>
        <end position="277"/>
    </location>
</feature>
<evidence type="ECO:0000256" key="5">
    <source>
        <dbReference type="SAM" id="MobiDB-lite"/>
    </source>
</evidence>
<keyword evidence="3 6" id="KW-1133">Transmembrane helix</keyword>
<evidence type="ECO:0000313" key="7">
    <source>
        <dbReference type="EMBL" id="CAE0434896.1"/>
    </source>
</evidence>
<evidence type="ECO:0000256" key="2">
    <source>
        <dbReference type="ARBA" id="ARBA00022692"/>
    </source>
</evidence>
<evidence type="ECO:0000256" key="1">
    <source>
        <dbReference type="ARBA" id="ARBA00004141"/>
    </source>
</evidence>
<feature type="transmembrane region" description="Helical" evidence="6">
    <location>
        <begin position="51"/>
        <end position="70"/>
    </location>
</feature>
<sequence>MGFATVFLKFIHTLVFIIGVVILGLSIALLVEGGNFFPGDENLGVSSWYGWVPFAFGLILTIGSILGCCFTKPGNMCFLGLYAVIQFVSGSLIIISGAFIVTTISKYFKNITTTENISDGLAEGVGGAQQDFSDFLLGLYSGCCNGSSTVIPMCPERLPQPPNLTFCFLDQTLFDNGVTAGQLSFTTYCSYRPLEQACADESIRQFLEANYNWLKDNVLPVGITFLVFGSLLFLASCCSCRVGCMKDEDEEEKQPPRQAQQQGTGQPKPAEEGIQHS</sequence>
<gene>
    <name evidence="7" type="ORF">ASTO00021_LOCUS5192</name>
</gene>
<dbReference type="AlphaFoldDB" id="A0A7S3LMH8"/>
<feature type="transmembrane region" description="Helical" evidence="6">
    <location>
        <begin position="218"/>
        <end position="238"/>
    </location>
</feature>
<proteinExistence type="predicted"/>
<evidence type="ECO:0000256" key="3">
    <source>
        <dbReference type="ARBA" id="ARBA00022989"/>
    </source>
</evidence>
<dbReference type="InterPro" id="IPR018499">
    <property type="entry name" value="Tetraspanin/Peripherin"/>
</dbReference>
<feature type="transmembrane region" description="Helical" evidence="6">
    <location>
        <begin position="7"/>
        <end position="31"/>
    </location>
</feature>
<organism evidence="7">
    <name type="scientific">Aplanochytrium stocchinoi</name>
    <dbReference type="NCBI Taxonomy" id="215587"/>
    <lineage>
        <taxon>Eukaryota</taxon>
        <taxon>Sar</taxon>
        <taxon>Stramenopiles</taxon>
        <taxon>Bigyra</taxon>
        <taxon>Labyrinthulomycetes</taxon>
        <taxon>Thraustochytrida</taxon>
        <taxon>Thraustochytriidae</taxon>
        <taxon>Aplanochytrium</taxon>
    </lineage>
</organism>
<protein>
    <recommendedName>
        <fullName evidence="8">Tetraspanin</fullName>
    </recommendedName>
</protein>
<dbReference type="GO" id="GO:0016020">
    <property type="term" value="C:membrane"/>
    <property type="evidence" value="ECO:0007669"/>
    <property type="project" value="UniProtKB-SubCell"/>
</dbReference>
<dbReference type="EMBL" id="HBIN01007096">
    <property type="protein sequence ID" value="CAE0434896.1"/>
    <property type="molecule type" value="Transcribed_RNA"/>
</dbReference>
<evidence type="ECO:0000256" key="6">
    <source>
        <dbReference type="SAM" id="Phobius"/>
    </source>
</evidence>
<name>A0A7S3LMH8_9STRA</name>
<feature type="transmembrane region" description="Helical" evidence="6">
    <location>
        <begin position="77"/>
        <end position="101"/>
    </location>
</feature>
<reference evidence="7" key="1">
    <citation type="submission" date="2021-01" db="EMBL/GenBank/DDBJ databases">
        <authorList>
            <person name="Corre E."/>
            <person name="Pelletier E."/>
            <person name="Niang G."/>
            <person name="Scheremetjew M."/>
            <person name="Finn R."/>
            <person name="Kale V."/>
            <person name="Holt S."/>
            <person name="Cochrane G."/>
            <person name="Meng A."/>
            <person name="Brown T."/>
            <person name="Cohen L."/>
        </authorList>
    </citation>
    <scope>NUCLEOTIDE SEQUENCE</scope>
    <source>
        <strain evidence="7">GSBS06</strain>
    </source>
</reference>
<keyword evidence="2 6" id="KW-0812">Transmembrane</keyword>
<evidence type="ECO:0008006" key="8">
    <source>
        <dbReference type="Google" id="ProtNLM"/>
    </source>
</evidence>
<comment type="subcellular location">
    <subcellularLocation>
        <location evidence="1">Membrane</location>
        <topology evidence="1">Multi-pass membrane protein</topology>
    </subcellularLocation>
</comment>
<evidence type="ECO:0000256" key="4">
    <source>
        <dbReference type="ARBA" id="ARBA00023136"/>
    </source>
</evidence>
<accession>A0A7S3LMH8</accession>
<keyword evidence="4 6" id="KW-0472">Membrane</keyword>
<dbReference type="Pfam" id="PF00335">
    <property type="entry name" value="Tetraspanin"/>
    <property type="match status" value="1"/>
</dbReference>